<feature type="region of interest" description="Disordered" evidence="8">
    <location>
        <begin position="136"/>
        <end position="159"/>
    </location>
</feature>
<evidence type="ECO:0000256" key="6">
    <source>
        <dbReference type="ARBA" id="ARBA00032058"/>
    </source>
</evidence>
<organism evidence="9 10">
    <name type="scientific">Sphagnum troendelagicum</name>
    <dbReference type="NCBI Taxonomy" id="128251"/>
    <lineage>
        <taxon>Eukaryota</taxon>
        <taxon>Viridiplantae</taxon>
        <taxon>Streptophyta</taxon>
        <taxon>Embryophyta</taxon>
        <taxon>Bryophyta</taxon>
        <taxon>Sphagnophytina</taxon>
        <taxon>Sphagnopsida</taxon>
        <taxon>Sphagnales</taxon>
        <taxon>Sphagnaceae</taxon>
        <taxon>Sphagnum</taxon>
    </lineage>
</organism>
<name>A0ABP0UAC4_9BRYO</name>
<dbReference type="InterPro" id="IPR032801">
    <property type="entry name" value="PXL2A/B/C"/>
</dbReference>
<dbReference type="InterPro" id="IPR036249">
    <property type="entry name" value="Thioredoxin-like_sf"/>
</dbReference>
<evidence type="ECO:0000256" key="8">
    <source>
        <dbReference type="SAM" id="MobiDB-lite"/>
    </source>
</evidence>
<evidence type="ECO:0000256" key="4">
    <source>
        <dbReference type="ARBA" id="ARBA00023787"/>
    </source>
</evidence>
<accession>A0ABP0UAC4</accession>
<comment type="similarity">
    <text evidence="4">Belongs to the peroxiredoxin-like PRXL2 family. PRXL2A subfamily.</text>
</comment>
<keyword evidence="10" id="KW-1185">Reference proteome</keyword>
<dbReference type="Proteomes" id="UP001497512">
    <property type="component" value="Chromosome 2"/>
</dbReference>
<protein>
    <recommendedName>
        <fullName evidence="5">Peroxiredoxin-like 2A</fullName>
    </recommendedName>
    <alternativeName>
        <fullName evidence="7">Peroxiredoxin-like 2 activated in M-CSF stimulated monocytes</fullName>
    </alternativeName>
    <alternativeName>
        <fullName evidence="6">Redox-regulatory protein FAM213A</fullName>
    </alternativeName>
</protein>
<dbReference type="EMBL" id="OZ019894">
    <property type="protein sequence ID" value="CAK9216111.1"/>
    <property type="molecule type" value="Genomic_DNA"/>
</dbReference>
<evidence type="ECO:0000313" key="10">
    <source>
        <dbReference type="Proteomes" id="UP001497512"/>
    </source>
</evidence>
<evidence type="ECO:0000256" key="2">
    <source>
        <dbReference type="ARBA" id="ARBA00022490"/>
    </source>
</evidence>
<evidence type="ECO:0000313" key="9">
    <source>
        <dbReference type="EMBL" id="CAK9216111.1"/>
    </source>
</evidence>
<dbReference type="PANTHER" id="PTHR28630:SF31">
    <property type="entry name" value="PEROXIREDOXIN-LIKE 2A"/>
    <property type="match status" value="1"/>
</dbReference>
<proteinExistence type="inferred from homology"/>
<dbReference type="SUPFAM" id="SSF52833">
    <property type="entry name" value="Thioredoxin-like"/>
    <property type="match status" value="1"/>
</dbReference>
<evidence type="ECO:0000256" key="5">
    <source>
        <dbReference type="ARBA" id="ARBA00023849"/>
    </source>
</evidence>
<evidence type="ECO:0000256" key="1">
    <source>
        <dbReference type="ARBA" id="ARBA00004496"/>
    </source>
</evidence>
<dbReference type="PANTHER" id="PTHR28630">
    <property type="match status" value="1"/>
</dbReference>
<comment type="subcellular location">
    <subcellularLocation>
        <location evidence="1">Cytoplasm</location>
    </subcellularLocation>
</comment>
<sequence length="398" mass="43935">MASYAVHEFLGDGVLKEITQKLADDGWDDVPTLKMMQAEDMEAIDLTDPQRDALELRIYLHDRSLMEYADKMEQAGKNLPELLITSPAELTSLFGMRKADVSRFTDRSLACGIKMPPTHALMKKARTRAVVAPATQKPVSAAADHTTQVPKADHDHNNNKTTAVVDAKGGTHSKAIYRAAPTPQLCGFGMSDHAVVEDVTQLSVLENIILQKLTPVHKAGSDTDMAQLIKKRPPPFKASELWATKPTLVFCLRRPGCVMCRGEAHQLYARKPIFDAMGVQLVVVLNENIESEVKAFWPHYWGGMVLVDESREFFKALGGGKLPKGNLITGFAFNPQARQNWKRAKATGIKYNTNGEGTIKGGLYVLGSGKTGVVYQFIERNFGDWAPLDEVIKVCENL</sequence>
<dbReference type="Pfam" id="PF13911">
    <property type="entry name" value="AhpC-TSA_2"/>
    <property type="match status" value="1"/>
</dbReference>
<evidence type="ECO:0000256" key="7">
    <source>
        <dbReference type="ARBA" id="ARBA00032129"/>
    </source>
</evidence>
<gene>
    <name evidence="9" type="ORF">CSSPTR1EN2_LOCUS13260</name>
</gene>
<keyword evidence="3" id="KW-0676">Redox-active center</keyword>
<keyword evidence="2" id="KW-0963">Cytoplasm</keyword>
<evidence type="ECO:0000256" key="3">
    <source>
        <dbReference type="ARBA" id="ARBA00023284"/>
    </source>
</evidence>
<reference evidence="9" key="1">
    <citation type="submission" date="2024-02" db="EMBL/GenBank/DDBJ databases">
        <authorList>
            <consortium name="ELIXIR-Norway"/>
            <consortium name="Elixir Norway"/>
        </authorList>
    </citation>
    <scope>NUCLEOTIDE SEQUENCE</scope>
</reference>
<dbReference type="Gene3D" id="3.40.30.10">
    <property type="entry name" value="Glutaredoxin"/>
    <property type="match status" value="1"/>
</dbReference>